<dbReference type="Pfam" id="PF00092">
    <property type="entry name" value="VWA"/>
    <property type="match status" value="1"/>
</dbReference>
<dbReference type="Pfam" id="PF06119">
    <property type="entry name" value="NIDO"/>
    <property type="match status" value="1"/>
</dbReference>
<accession>A0A914PZL8</accession>
<dbReference type="AlphaFoldDB" id="A0A914PZL8"/>
<dbReference type="InterPro" id="IPR051495">
    <property type="entry name" value="Epithelial_Barrier/Signaling"/>
</dbReference>
<proteinExistence type="predicted"/>
<feature type="domain" description="NIDO" evidence="2">
    <location>
        <begin position="1"/>
        <end position="158"/>
    </location>
</feature>
<evidence type="ECO:0000313" key="4">
    <source>
        <dbReference type="WBParaSite" id="PDA_v2.g24323.t1"/>
    </source>
</evidence>
<evidence type="ECO:0000259" key="1">
    <source>
        <dbReference type="PROSITE" id="PS50234"/>
    </source>
</evidence>
<dbReference type="SUPFAM" id="SSF53300">
    <property type="entry name" value="vWA-like"/>
    <property type="match status" value="1"/>
</dbReference>
<reference evidence="4" key="1">
    <citation type="submission" date="2022-11" db="UniProtKB">
        <authorList>
            <consortium name="WormBaseParasite"/>
        </authorList>
    </citation>
    <scope>IDENTIFICATION</scope>
</reference>
<evidence type="ECO:0000259" key="2">
    <source>
        <dbReference type="PROSITE" id="PS51220"/>
    </source>
</evidence>
<evidence type="ECO:0000313" key="3">
    <source>
        <dbReference type="Proteomes" id="UP000887578"/>
    </source>
</evidence>
<organism evidence="3 4">
    <name type="scientific">Panagrolaimus davidi</name>
    <dbReference type="NCBI Taxonomy" id="227884"/>
    <lineage>
        <taxon>Eukaryota</taxon>
        <taxon>Metazoa</taxon>
        <taxon>Ecdysozoa</taxon>
        <taxon>Nematoda</taxon>
        <taxon>Chromadorea</taxon>
        <taxon>Rhabditida</taxon>
        <taxon>Tylenchina</taxon>
        <taxon>Panagrolaimomorpha</taxon>
        <taxon>Panagrolaimoidea</taxon>
        <taxon>Panagrolaimidae</taxon>
        <taxon>Panagrolaimus</taxon>
    </lineage>
</organism>
<dbReference type="PANTHER" id="PTHR13802">
    <property type="entry name" value="MUCIN 4-RELATED"/>
    <property type="match status" value="1"/>
</dbReference>
<dbReference type="Gene3D" id="3.40.50.410">
    <property type="entry name" value="von Willebrand factor, type A domain"/>
    <property type="match status" value="1"/>
</dbReference>
<protein>
    <submittedName>
        <fullName evidence="4">VWFA domain-containing protein</fullName>
    </submittedName>
</protein>
<dbReference type="GO" id="GO:0007160">
    <property type="term" value="P:cell-matrix adhesion"/>
    <property type="evidence" value="ECO:0007669"/>
    <property type="project" value="InterPro"/>
</dbReference>
<dbReference type="PANTHER" id="PTHR13802:SF59">
    <property type="entry name" value="SUSHI DOMAIN-CONTAINING PROTEIN 2"/>
    <property type="match status" value="1"/>
</dbReference>
<dbReference type="InterPro" id="IPR036465">
    <property type="entry name" value="vWFA_dom_sf"/>
</dbReference>
<name>A0A914PZL8_9BILA</name>
<dbReference type="SMART" id="SM00327">
    <property type="entry name" value="VWA"/>
    <property type="match status" value="1"/>
</dbReference>
<dbReference type="WBParaSite" id="PDA_v2.g24323.t1">
    <property type="protein sequence ID" value="PDA_v2.g24323.t1"/>
    <property type="gene ID" value="PDA_v2.g24323"/>
</dbReference>
<feature type="domain" description="VWFA" evidence="1">
    <location>
        <begin position="198"/>
        <end position="373"/>
    </location>
</feature>
<sequence>MWADVDTQDETPSPASAVSFRESLYPADLQKANREVIYAFDLTNIELTWAFIVTWYNVTFYRDEPSRQIRNSFQAVLTTNGENSFVIFYYNKIQWTTGTASNGNNQGLGGTAAQVGFDAGDGTNRYMLNVSCTKEVLYVNNLSNIGIPGEYVFQVDSNIIQTPPLITRPTRSTLPPLSTIATTATTICECTRKNIYLDIVAVMDNSQSMAEGGIFQIQGTLAMVIGGLTINSSPGDSSRIALVTFASNAINVAGLNAFNNTDTFEEILFGITVLNDSNVDIISGLQMANTILSKNTDRKRVVILYTSAYDDADFQNPVPLALNMRKDNIRIITVAFSQYMGSDEVNNVGKLAWPGFNFDSQQPDIEDSIYNALCHSESHKDAKKLADTADRFQLSSNKISVNYDEIIGSGSTATVHIGDY</sequence>
<dbReference type="PROSITE" id="PS50234">
    <property type="entry name" value="VWFA"/>
    <property type="match status" value="1"/>
</dbReference>
<dbReference type="Proteomes" id="UP000887578">
    <property type="component" value="Unplaced"/>
</dbReference>
<dbReference type="InterPro" id="IPR002035">
    <property type="entry name" value="VWF_A"/>
</dbReference>
<dbReference type="SMART" id="SM00539">
    <property type="entry name" value="NIDO"/>
    <property type="match status" value="1"/>
</dbReference>
<dbReference type="PROSITE" id="PS51220">
    <property type="entry name" value="NIDO"/>
    <property type="match status" value="1"/>
</dbReference>
<dbReference type="InterPro" id="IPR003886">
    <property type="entry name" value="NIDO_dom"/>
</dbReference>
<keyword evidence="3" id="KW-1185">Reference proteome</keyword>